<organism evidence="2 3">
    <name type="scientific">Linum trigynum</name>
    <dbReference type="NCBI Taxonomy" id="586398"/>
    <lineage>
        <taxon>Eukaryota</taxon>
        <taxon>Viridiplantae</taxon>
        <taxon>Streptophyta</taxon>
        <taxon>Embryophyta</taxon>
        <taxon>Tracheophyta</taxon>
        <taxon>Spermatophyta</taxon>
        <taxon>Magnoliopsida</taxon>
        <taxon>eudicotyledons</taxon>
        <taxon>Gunneridae</taxon>
        <taxon>Pentapetalae</taxon>
        <taxon>rosids</taxon>
        <taxon>fabids</taxon>
        <taxon>Malpighiales</taxon>
        <taxon>Linaceae</taxon>
        <taxon>Linum</taxon>
    </lineage>
</organism>
<dbReference type="Proteomes" id="UP001497516">
    <property type="component" value="Chromosome 6"/>
</dbReference>
<gene>
    <name evidence="2" type="ORF">LTRI10_LOCUS33240</name>
</gene>
<evidence type="ECO:0000256" key="1">
    <source>
        <dbReference type="SAM" id="MobiDB-lite"/>
    </source>
</evidence>
<feature type="compositionally biased region" description="Gly residues" evidence="1">
    <location>
        <begin position="1"/>
        <end position="10"/>
    </location>
</feature>
<protein>
    <submittedName>
        <fullName evidence="2">Uncharacterized protein</fullName>
    </submittedName>
</protein>
<feature type="region of interest" description="Disordered" evidence="1">
    <location>
        <begin position="1"/>
        <end position="52"/>
    </location>
</feature>
<dbReference type="AlphaFoldDB" id="A0AAV2F3P1"/>
<evidence type="ECO:0000313" key="3">
    <source>
        <dbReference type="Proteomes" id="UP001497516"/>
    </source>
</evidence>
<accession>A0AAV2F3P1</accession>
<evidence type="ECO:0000313" key="2">
    <source>
        <dbReference type="EMBL" id="CAL1392608.1"/>
    </source>
</evidence>
<feature type="compositionally biased region" description="Basic and acidic residues" evidence="1">
    <location>
        <begin position="18"/>
        <end position="28"/>
    </location>
</feature>
<name>A0AAV2F3P1_9ROSI</name>
<reference evidence="2 3" key="1">
    <citation type="submission" date="2024-04" db="EMBL/GenBank/DDBJ databases">
        <authorList>
            <person name="Fracassetti M."/>
        </authorList>
    </citation>
    <scope>NUCLEOTIDE SEQUENCE [LARGE SCALE GENOMIC DNA]</scope>
</reference>
<proteinExistence type="predicted"/>
<dbReference type="EMBL" id="OZ034819">
    <property type="protein sequence ID" value="CAL1392608.1"/>
    <property type="molecule type" value="Genomic_DNA"/>
</dbReference>
<keyword evidence="3" id="KW-1185">Reference proteome</keyword>
<sequence length="72" mass="7857">MGENGGGLLGEGSLRRRQAAEEQREGRAATDGLLTGRERWKQSDPSGMRARRRRIQAVSRAAFTAEEVLTSG</sequence>